<comment type="pathway">
    <text evidence="5">Cofactor biosynthesis; coenzyme A biosynthesis; CoA from (R)-pantothenate: step 5/5.</text>
</comment>
<evidence type="ECO:0000313" key="7">
    <source>
        <dbReference type="EMBL" id="MDC7717112.1"/>
    </source>
</evidence>
<dbReference type="SUPFAM" id="SSF52540">
    <property type="entry name" value="P-loop containing nucleoside triphosphate hydrolases"/>
    <property type="match status" value="1"/>
</dbReference>
<dbReference type="PROSITE" id="PS51219">
    <property type="entry name" value="DPCK"/>
    <property type="match status" value="1"/>
</dbReference>
<dbReference type="Proteomes" id="UP001219956">
    <property type="component" value="Unassembled WGS sequence"/>
</dbReference>
<dbReference type="NCBIfam" id="TIGR00152">
    <property type="entry name" value="dephospho-CoA kinase"/>
    <property type="match status" value="1"/>
</dbReference>
<keyword evidence="5 7" id="KW-0808">Transferase</keyword>
<evidence type="ECO:0000256" key="1">
    <source>
        <dbReference type="ARBA" id="ARBA00009018"/>
    </source>
</evidence>
<feature type="binding site" evidence="5">
    <location>
        <begin position="13"/>
        <end position="18"/>
    </location>
    <ligand>
        <name>ATP</name>
        <dbReference type="ChEBI" id="CHEBI:30616"/>
    </ligand>
</feature>
<dbReference type="RefSeq" id="WP_272751463.1">
    <property type="nucleotide sequence ID" value="NZ_JAQQLF010000008.1"/>
</dbReference>
<keyword evidence="5" id="KW-0963">Cytoplasm</keyword>
<dbReference type="CDD" id="cd02022">
    <property type="entry name" value="DPCK"/>
    <property type="match status" value="1"/>
</dbReference>
<evidence type="ECO:0000256" key="2">
    <source>
        <dbReference type="ARBA" id="ARBA00022741"/>
    </source>
</evidence>
<comment type="similarity">
    <text evidence="1 5">Belongs to the CoaE family.</text>
</comment>
<dbReference type="EC" id="2.7.1.24" evidence="5 6"/>
<sequence>MPSPVVGLTGGIGCGKSAVARLFASHGIPCVDTDSVAHALTAPGGAAMPAIVAAFGAGMQQADGAMNRAVMRDLVFAEPAQRQVLEGILHPMIHTESLRQLAALSAPYCLLAVPLLFESQRYQQYITRSLLVDCAPSTQVERVMARNGMTAEQVRAIIAAQMAREQRLALADDVLPNDGDLAALALLVAAKHRYYLACFGIADPA</sequence>
<keyword evidence="5 7" id="KW-0418">Kinase</keyword>
<dbReference type="Gene3D" id="3.40.50.300">
    <property type="entry name" value="P-loop containing nucleotide triphosphate hydrolases"/>
    <property type="match status" value="1"/>
</dbReference>
<evidence type="ECO:0000256" key="3">
    <source>
        <dbReference type="ARBA" id="ARBA00022840"/>
    </source>
</evidence>
<comment type="caution">
    <text evidence="7">The sequence shown here is derived from an EMBL/GenBank/DDBJ whole genome shotgun (WGS) entry which is preliminary data.</text>
</comment>
<dbReference type="PANTHER" id="PTHR10695:SF46">
    <property type="entry name" value="BIFUNCTIONAL COENZYME A SYNTHASE-RELATED"/>
    <property type="match status" value="1"/>
</dbReference>
<dbReference type="GO" id="GO:0004140">
    <property type="term" value="F:dephospho-CoA kinase activity"/>
    <property type="evidence" value="ECO:0007669"/>
    <property type="project" value="UniProtKB-EC"/>
</dbReference>
<protein>
    <recommendedName>
        <fullName evidence="5 6">Dephospho-CoA kinase</fullName>
        <ecNumber evidence="5 6">2.7.1.24</ecNumber>
    </recommendedName>
    <alternativeName>
        <fullName evidence="5">Dephosphocoenzyme A kinase</fullName>
    </alternativeName>
</protein>
<evidence type="ECO:0000256" key="4">
    <source>
        <dbReference type="ARBA" id="ARBA00022993"/>
    </source>
</evidence>
<comment type="catalytic activity">
    <reaction evidence="5">
        <text>3'-dephospho-CoA + ATP = ADP + CoA + H(+)</text>
        <dbReference type="Rhea" id="RHEA:18245"/>
        <dbReference type="ChEBI" id="CHEBI:15378"/>
        <dbReference type="ChEBI" id="CHEBI:30616"/>
        <dbReference type="ChEBI" id="CHEBI:57287"/>
        <dbReference type="ChEBI" id="CHEBI:57328"/>
        <dbReference type="ChEBI" id="CHEBI:456216"/>
        <dbReference type="EC" id="2.7.1.24"/>
    </reaction>
</comment>
<name>A0ABT5IX18_9NEIS</name>
<keyword evidence="4 5" id="KW-0173">Coenzyme A biosynthesis</keyword>
<dbReference type="HAMAP" id="MF_00376">
    <property type="entry name" value="Dephospho_CoA_kinase"/>
    <property type="match status" value="1"/>
</dbReference>
<evidence type="ECO:0000256" key="6">
    <source>
        <dbReference type="NCBIfam" id="TIGR00152"/>
    </source>
</evidence>
<evidence type="ECO:0000313" key="8">
    <source>
        <dbReference type="Proteomes" id="UP001219956"/>
    </source>
</evidence>
<dbReference type="InterPro" id="IPR027417">
    <property type="entry name" value="P-loop_NTPase"/>
</dbReference>
<dbReference type="Pfam" id="PF01121">
    <property type="entry name" value="CoaE"/>
    <property type="match status" value="1"/>
</dbReference>
<dbReference type="InterPro" id="IPR001977">
    <property type="entry name" value="Depp_CoAkinase"/>
</dbReference>
<reference evidence="7 8" key="1">
    <citation type="submission" date="2023-01" db="EMBL/GenBank/DDBJ databases">
        <title>Novel species of the genus Vogesella isolated from rivers.</title>
        <authorList>
            <person name="Lu H."/>
        </authorList>
    </citation>
    <scope>NUCLEOTIDE SEQUENCE [LARGE SCALE GENOMIC DNA]</scope>
    <source>
        <strain evidence="7 8">DC21W</strain>
    </source>
</reference>
<comment type="function">
    <text evidence="5">Catalyzes the phosphorylation of the 3'-hydroxyl group of dephosphocoenzyme A to form coenzyme A.</text>
</comment>
<keyword evidence="3 5" id="KW-0067">ATP-binding</keyword>
<keyword evidence="2 5" id="KW-0547">Nucleotide-binding</keyword>
<accession>A0ABT5IX18</accession>
<comment type="subcellular location">
    <subcellularLocation>
        <location evidence="5">Cytoplasm</location>
    </subcellularLocation>
</comment>
<dbReference type="PANTHER" id="PTHR10695">
    <property type="entry name" value="DEPHOSPHO-COA KINASE-RELATED"/>
    <property type="match status" value="1"/>
</dbReference>
<evidence type="ECO:0000256" key="5">
    <source>
        <dbReference type="HAMAP-Rule" id="MF_00376"/>
    </source>
</evidence>
<proteinExistence type="inferred from homology"/>
<gene>
    <name evidence="5 7" type="primary">coaE</name>
    <name evidence="7" type="ORF">PQU95_07760</name>
</gene>
<dbReference type="EMBL" id="JAQQLF010000008">
    <property type="protein sequence ID" value="MDC7717112.1"/>
    <property type="molecule type" value="Genomic_DNA"/>
</dbReference>
<keyword evidence="8" id="KW-1185">Reference proteome</keyword>
<organism evidence="7 8">
    <name type="scientific">Vogesella aquatica</name>
    <dbReference type="NCBI Taxonomy" id="2984206"/>
    <lineage>
        <taxon>Bacteria</taxon>
        <taxon>Pseudomonadati</taxon>
        <taxon>Pseudomonadota</taxon>
        <taxon>Betaproteobacteria</taxon>
        <taxon>Neisseriales</taxon>
        <taxon>Chromobacteriaceae</taxon>
        <taxon>Vogesella</taxon>
    </lineage>
</organism>